<reference evidence="2 3" key="1">
    <citation type="submission" date="2017-03" db="EMBL/GenBank/DDBJ databases">
        <title>Sulfur activation and transportation mechanism of thermophilic Archaea Acidianus manzaensis YN-25.</title>
        <authorList>
            <person name="Ma Y."/>
            <person name="Yang Y."/>
            <person name="Xia J."/>
        </authorList>
    </citation>
    <scope>NUCLEOTIDE SEQUENCE [LARGE SCALE GENOMIC DNA]</scope>
    <source>
        <strain evidence="2 3">YN-25</strain>
    </source>
</reference>
<dbReference type="OrthoDB" id="34468at2157"/>
<feature type="transmembrane region" description="Helical" evidence="1">
    <location>
        <begin position="47"/>
        <end position="69"/>
    </location>
</feature>
<dbReference type="STRING" id="282676.B6F84_02415"/>
<dbReference type="Proteomes" id="UP000193404">
    <property type="component" value="Chromosome"/>
</dbReference>
<dbReference type="EMBL" id="CP020477">
    <property type="protein sequence ID" value="ARM74994.1"/>
    <property type="molecule type" value="Genomic_DNA"/>
</dbReference>
<feature type="transmembrane region" description="Helical" evidence="1">
    <location>
        <begin position="162"/>
        <end position="181"/>
    </location>
</feature>
<evidence type="ECO:0000256" key="1">
    <source>
        <dbReference type="SAM" id="Phobius"/>
    </source>
</evidence>
<evidence type="ECO:0000313" key="2">
    <source>
        <dbReference type="EMBL" id="ARM74994.1"/>
    </source>
</evidence>
<keyword evidence="1" id="KW-1133">Transmembrane helix</keyword>
<proteinExistence type="predicted"/>
<dbReference type="AlphaFoldDB" id="A0A1W6JXQ6"/>
<gene>
    <name evidence="2" type="ORF">B6F84_02415</name>
</gene>
<protein>
    <submittedName>
        <fullName evidence="2">Uncharacterized protein</fullName>
    </submittedName>
</protein>
<dbReference type="RefSeq" id="WP_148690748.1">
    <property type="nucleotide sequence ID" value="NZ_CP020477.1"/>
</dbReference>
<dbReference type="GeneID" id="41589736"/>
<sequence length="201" mass="22788">MRIYLLLFIFAISFATNATPFFGAPYTIIASTILIKCGVNTLNFIEVVIFTALGAATSKSVMYILGVGTRRGLKDNKNIKFFSKFIKTKYFYIILFIFSIIPFLPLDDLVYLLGGVEKAPLIRMLEISYGAKIIKSLIEIPIEVFGILQISEAIGLKPVETGIISTIVLVILAIIMFKLNWEDLYNRVENYIKARYHLKER</sequence>
<dbReference type="KEGG" id="aman:B6F84_02415"/>
<evidence type="ECO:0000313" key="3">
    <source>
        <dbReference type="Proteomes" id="UP000193404"/>
    </source>
</evidence>
<feature type="transmembrane region" description="Helical" evidence="1">
    <location>
        <begin position="90"/>
        <end position="106"/>
    </location>
</feature>
<keyword evidence="3" id="KW-1185">Reference proteome</keyword>
<organism evidence="2 3">
    <name type="scientific">Acidianus manzaensis</name>
    <dbReference type="NCBI Taxonomy" id="282676"/>
    <lineage>
        <taxon>Archaea</taxon>
        <taxon>Thermoproteota</taxon>
        <taxon>Thermoprotei</taxon>
        <taxon>Sulfolobales</taxon>
        <taxon>Sulfolobaceae</taxon>
        <taxon>Acidianus</taxon>
    </lineage>
</organism>
<keyword evidence="1" id="KW-0472">Membrane</keyword>
<keyword evidence="1" id="KW-0812">Transmembrane</keyword>
<accession>A0A1W6JXQ6</accession>
<name>A0A1W6JXQ6_9CREN</name>